<dbReference type="InterPro" id="IPR014327">
    <property type="entry name" value="RNA_pol_sigma70_bacteroid"/>
</dbReference>
<sequence>MPNVLKSDLELWLAVRNDNELAFNELFHRYWSRLYKAAQYKLRDKETSSEVVHDIFLSLWQRRHQLEINNFSGYLLMCIRYQVYTRLKPAKAPVSYQAQMEDNTCALTWNKGEINIQEHELHESLQECVSQLPKRCHEIFHLSRIEHLSNQEIAERLGISKKSVENQITMALKHLRTAFEGAGISIILLDFLLRK</sequence>
<comment type="caution">
    <text evidence="7">The sequence shown here is derived from an EMBL/GenBank/DDBJ whole genome shotgun (WGS) entry which is preliminary data.</text>
</comment>
<evidence type="ECO:0000259" key="5">
    <source>
        <dbReference type="Pfam" id="PF04542"/>
    </source>
</evidence>
<dbReference type="InterPro" id="IPR013325">
    <property type="entry name" value="RNA_pol_sigma_r2"/>
</dbReference>
<dbReference type="InterPro" id="IPR013249">
    <property type="entry name" value="RNA_pol_sigma70_r4_t2"/>
</dbReference>
<accession>A0A4Q1D4X5</accession>
<evidence type="ECO:0000256" key="1">
    <source>
        <dbReference type="ARBA" id="ARBA00010641"/>
    </source>
</evidence>
<dbReference type="OrthoDB" id="665981at2"/>
<dbReference type="GO" id="GO:0003677">
    <property type="term" value="F:DNA binding"/>
    <property type="evidence" value="ECO:0007669"/>
    <property type="project" value="InterPro"/>
</dbReference>
<dbReference type="InterPro" id="IPR013324">
    <property type="entry name" value="RNA_pol_sigma_r3/r4-like"/>
</dbReference>
<dbReference type="PANTHER" id="PTHR43133">
    <property type="entry name" value="RNA POLYMERASE ECF-TYPE SIGMA FACTO"/>
    <property type="match status" value="1"/>
</dbReference>
<dbReference type="NCBIfam" id="TIGR02937">
    <property type="entry name" value="sigma70-ECF"/>
    <property type="match status" value="1"/>
</dbReference>
<dbReference type="Proteomes" id="UP000290545">
    <property type="component" value="Unassembled WGS sequence"/>
</dbReference>
<dbReference type="NCBIfam" id="TIGR02985">
    <property type="entry name" value="Sig70_bacteroi1"/>
    <property type="match status" value="1"/>
</dbReference>
<organism evidence="7 8">
    <name type="scientific">Filimonas effusa</name>
    <dbReference type="NCBI Taxonomy" id="2508721"/>
    <lineage>
        <taxon>Bacteria</taxon>
        <taxon>Pseudomonadati</taxon>
        <taxon>Bacteroidota</taxon>
        <taxon>Chitinophagia</taxon>
        <taxon>Chitinophagales</taxon>
        <taxon>Chitinophagaceae</taxon>
        <taxon>Filimonas</taxon>
    </lineage>
</organism>
<dbReference type="EMBL" id="SDHZ01000002">
    <property type="protein sequence ID" value="RXK83398.1"/>
    <property type="molecule type" value="Genomic_DNA"/>
</dbReference>
<evidence type="ECO:0000313" key="8">
    <source>
        <dbReference type="Proteomes" id="UP000290545"/>
    </source>
</evidence>
<feature type="domain" description="RNA polymerase sigma factor 70 region 4 type 2" evidence="6">
    <location>
        <begin position="123"/>
        <end position="175"/>
    </location>
</feature>
<dbReference type="Pfam" id="PF04542">
    <property type="entry name" value="Sigma70_r2"/>
    <property type="match status" value="1"/>
</dbReference>
<dbReference type="Gene3D" id="1.10.1740.10">
    <property type="match status" value="1"/>
</dbReference>
<comment type="similarity">
    <text evidence="1">Belongs to the sigma-70 factor family. ECF subfamily.</text>
</comment>
<dbReference type="InterPro" id="IPR036388">
    <property type="entry name" value="WH-like_DNA-bd_sf"/>
</dbReference>
<name>A0A4Q1D4X5_9BACT</name>
<dbReference type="SUPFAM" id="SSF88946">
    <property type="entry name" value="Sigma2 domain of RNA polymerase sigma factors"/>
    <property type="match status" value="1"/>
</dbReference>
<evidence type="ECO:0000256" key="3">
    <source>
        <dbReference type="ARBA" id="ARBA00023082"/>
    </source>
</evidence>
<dbReference type="GO" id="GO:0006352">
    <property type="term" value="P:DNA-templated transcription initiation"/>
    <property type="evidence" value="ECO:0007669"/>
    <property type="project" value="InterPro"/>
</dbReference>
<dbReference type="InterPro" id="IPR014284">
    <property type="entry name" value="RNA_pol_sigma-70_dom"/>
</dbReference>
<dbReference type="AlphaFoldDB" id="A0A4Q1D4X5"/>
<keyword evidence="3" id="KW-0731">Sigma factor</keyword>
<reference evidence="7 8" key="1">
    <citation type="submission" date="2019-01" db="EMBL/GenBank/DDBJ databases">
        <title>Filimonas sp. strain TTM-71.</title>
        <authorList>
            <person name="Chen W.-M."/>
        </authorList>
    </citation>
    <scope>NUCLEOTIDE SEQUENCE [LARGE SCALE GENOMIC DNA]</scope>
    <source>
        <strain evidence="7 8">TTM-71</strain>
    </source>
</reference>
<evidence type="ECO:0000256" key="4">
    <source>
        <dbReference type="ARBA" id="ARBA00023163"/>
    </source>
</evidence>
<evidence type="ECO:0000313" key="7">
    <source>
        <dbReference type="EMBL" id="RXK83398.1"/>
    </source>
</evidence>
<dbReference type="PANTHER" id="PTHR43133:SF46">
    <property type="entry name" value="RNA POLYMERASE SIGMA-70 FACTOR ECF SUBFAMILY"/>
    <property type="match status" value="1"/>
</dbReference>
<proteinExistence type="inferred from homology"/>
<dbReference type="InterPro" id="IPR039425">
    <property type="entry name" value="RNA_pol_sigma-70-like"/>
</dbReference>
<keyword evidence="2" id="KW-0805">Transcription regulation</keyword>
<feature type="domain" description="RNA polymerase sigma-70 region 2" evidence="5">
    <location>
        <begin position="26"/>
        <end position="88"/>
    </location>
</feature>
<gene>
    <name evidence="7" type="ORF">ESB13_14980</name>
</gene>
<keyword evidence="8" id="KW-1185">Reference proteome</keyword>
<evidence type="ECO:0000259" key="6">
    <source>
        <dbReference type="Pfam" id="PF08281"/>
    </source>
</evidence>
<dbReference type="Gene3D" id="1.10.10.10">
    <property type="entry name" value="Winged helix-like DNA-binding domain superfamily/Winged helix DNA-binding domain"/>
    <property type="match status" value="1"/>
</dbReference>
<dbReference type="Pfam" id="PF08281">
    <property type="entry name" value="Sigma70_r4_2"/>
    <property type="match status" value="1"/>
</dbReference>
<keyword evidence="4" id="KW-0804">Transcription</keyword>
<dbReference type="SUPFAM" id="SSF88659">
    <property type="entry name" value="Sigma3 and sigma4 domains of RNA polymerase sigma factors"/>
    <property type="match status" value="1"/>
</dbReference>
<dbReference type="RefSeq" id="WP_129004451.1">
    <property type="nucleotide sequence ID" value="NZ_SDHZ01000002.1"/>
</dbReference>
<evidence type="ECO:0000256" key="2">
    <source>
        <dbReference type="ARBA" id="ARBA00023015"/>
    </source>
</evidence>
<dbReference type="GO" id="GO:0016987">
    <property type="term" value="F:sigma factor activity"/>
    <property type="evidence" value="ECO:0007669"/>
    <property type="project" value="UniProtKB-KW"/>
</dbReference>
<dbReference type="InterPro" id="IPR007627">
    <property type="entry name" value="RNA_pol_sigma70_r2"/>
</dbReference>
<protein>
    <submittedName>
        <fullName evidence="7">RNA polymerase sigma-70 factor</fullName>
    </submittedName>
</protein>